<organism evidence="1 2">
    <name type="scientific">Candidatus Liberibacter europaeus</name>
    <dbReference type="NCBI Taxonomy" id="744859"/>
    <lineage>
        <taxon>Bacteria</taxon>
        <taxon>Pseudomonadati</taxon>
        <taxon>Pseudomonadota</taxon>
        <taxon>Alphaproteobacteria</taxon>
        <taxon>Hyphomicrobiales</taxon>
        <taxon>Rhizobiaceae</taxon>
        <taxon>Liberibacter</taxon>
    </lineage>
</organism>
<dbReference type="AlphaFoldDB" id="A0A2T4VYP6"/>
<proteinExistence type="predicted"/>
<protein>
    <submittedName>
        <fullName evidence="1">DUF1465 domain-containing protein</fullName>
    </submittedName>
</protein>
<accession>A0A2T4VYP6</accession>
<dbReference type="Pfam" id="PF07323">
    <property type="entry name" value="DUF1465"/>
    <property type="match status" value="1"/>
</dbReference>
<dbReference type="Proteomes" id="UP000240811">
    <property type="component" value="Unassembled WGS sequence"/>
</dbReference>
<gene>
    <name evidence="1" type="ORF">C4617_00275</name>
</gene>
<dbReference type="Gene3D" id="1.10.8.930">
    <property type="entry name" value="Protein of unknown function DUF1465"/>
    <property type="match status" value="1"/>
</dbReference>
<evidence type="ECO:0000313" key="2">
    <source>
        <dbReference type="Proteomes" id="UP000240811"/>
    </source>
</evidence>
<dbReference type="EMBL" id="PSQJ01000001">
    <property type="protein sequence ID" value="PTL86900.1"/>
    <property type="molecule type" value="Genomic_DNA"/>
</dbReference>
<name>A0A2T4VYP6_9HYPH</name>
<reference evidence="2" key="1">
    <citation type="submission" date="2018-02" db="EMBL/GenBank/DDBJ databases">
        <title>Genome sequence of Candidatus Liberibacter europaeus.</title>
        <authorList>
            <person name="Frampton R.A."/>
            <person name="Thompson S.M."/>
            <person name="David C."/>
            <person name="Addison S.M."/>
            <person name="Smith G.R."/>
        </authorList>
    </citation>
    <scope>NUCLEOTIDE SEQUENCE [LARGE SCALE GENOMIC DNA]</scope>
</reference>
<evidence type="ECO:0000313" key="1">
    <source>
        <dbReference type="EMBL" id="PTL86900.1"/>
    </source>
</evidence>
<comment type="caution">
    <text evidence="1">The sequence shown here is derived from an EMBL/GenBank/DDBJ whole genome shotgun (WGS) entry which is preliminary data.</text>
</comment>
<dbReference type="InterPro" id="IPR038301">
    <property type="entry name" value="AraC-like_sf"/>
</dbReference>
<sequence length="170" mass="19685">MSNRVSCSISFMNKTVSFIRLKVLYEESMSLVEATSCYFDGDGRSLSKSLPRAASALYDSESICLTTRLMQMVSWILLQRALENREMSLEQVIMEKKKIKFDSSDPDFTITGWNDVPYFFRNLVERSIQLQNRIILLDKEIYSTNFDFISSKPNHVQTQIKLLEACFGNF</sequence>
<dbReference type="InterPro" id="IPR010848">
    <property type="entry name" value="DUF1465"/>
</dbReference>